<accession>A0A8C5UCR9</accession>
<comment type="subunit">
    <text evidence="5">Binds to RNA polymerase II (RNAPII).</text>
</comment>
<keyword evidence="2 5" id="KW-0547">Nucleotide-binding</keyword>
<proteinExistence type="inferred from homology"/>
<dbReference type="GO" id="GO:0003924">
    <property type="term" value="F:GTPase activity"/>
    <property type="evidence" value="ECO:0007669"/>
    <property type="project" value="TreeGrafter"/>
</dbReference>
<dbReference type="OrthoDB" id="5839at2759"/>
<dbReference type="GO" id="GO:0005525">
    <property type="term" value="F:GTP binding"/>
    <property type="evidence" value="ECO:0007669"/>
    <property type="project" value="UniProtKB-KW"/>
</dbReference>
<dbReference type="SUPFAM" id="SSF52540">
    <property type="entry name" value="P-loop containing nucleoside triphosphate hydrolases"/>
    <property type="match status" value="1"/>
</dbReference>
<dbReference type="Proteomes" id="UP000694560">
    <property type="component" value="Unplaced"/>
</dbReference>
<evidence type="ECO:0000256" key="5">
    <source>
        <dbReference type="RuleBase" id="RU365059"/>
    </source>
</evidence>
<evidence type="ECO:0000256" key="6">
    <source>
        <dbReference type="SAM" id="MobiDB-lite"/>
    </source>
</evidence>
<protein>
    <recommendedName>
        <fullName evidence="5">GPN-loop GTPase 2</fullName>
    </recommendedName>
</protein>
<dbReference type="PANTHER" id="PTHR21231:SF3">
    <property type="entry name" value="GPN-LOOP GTPASE 2"/>
    <property type="match status" value="1"/>
</dbReference>
<evidence type="ECO:0000256" key="3">
    <source>
        <dbReference type="ARBA" id="ARBA00022801"/>
    </source>
</evidence>
<reference evidence="7" key="1">
    <citation type="submission" date="2025-08" db="UniProtKB">
        <authorList>
            <consortium name="Ensembl"/>
        </authorList>
    </citation>
    <scope>IDENTIFICATION</scope>
</reference>
<comment type="similarity">
    <text evidence="1 5">Belongs to the GPN-loop GTPase family.</text>
</comment>
<sequence length="120" mass="12466">MAEGSRGGSLAFGQVVIGPPGSGKTTYCHAMREFLSQLGRSVAVVNLDPANESLPHPWGAVGPAAAPPGCRALGGFPLLHRPWQVHLSALHLPVHHAARGAAPHQRPVQDGPDRAVRQAG</sequence>
<evidence type="ECO:0000256" key="2">
    <source>
        <dbReference type="ARBA" id="ARBA00022741"/>
    </source>
</evidence>
<evidence type="ECO:0000313" key="8">
    <source>
        <dbReference type="Proteomes" id="UP000694560"/>
    </source>
</evidence>
<feature type="region of interest" description="Disordered" evidence="6">
    <location>
        <begin position="96"/>
        <end position="120"/>
    </location>
</feature>
<dbReference type="Gene3D" id="3.40.50.300">
    <property type="entry name" value="P-loop containing nucleotide triphosphate hydrolases"/>
    <property type="match status" value="1"/>
</dbReference>
<dbReference type="InterPro" id="IPR004130">
    <property type="entry name" value="Gpn"/>
</dbReference>
<organism evidence="7 8">
    <name type="scientific">Malurus cyaneus samueli</name>
    <dbReference type="NCBI Taxonomy" id="2593467"/>
    <lineage>
        <taxon>Eukaryota</taxon>
        <taxon>Metazoa</taxon>
        <taxon>Chordata</taxon>
        <taxon>Craniata</taxon>
        <taxon>Vertebrata</taxon>
        <taxon>Euteleostomi</taxon>
        <taxon>Archelosauria</taxon>
        <taxon>Archosauria</taxon>
        <taxon>Dinosauria</taxon>
        <taxon>Saurischia</taxon>
        <taxon>Theropoda</taxon>
        <taxon>Coelurosauria</taxon>
        <taxon>Aves</taxon>
        <taxon>Neognathae</taxon>
        <taxon>Neoaves</taxon>
        <taxon>Telluraves</taxon>
        <taxon>Australaves</taxon>
        <taxon>Passeriformes</taxon>
        <taxon>Meliphagoidea</taxon>
        <taxon>Maluridae</taxon>
        <taxon>Malurus</taxon>
    </lineage>
</organism>
<name>A0A8C5UCR9_9PASS</name>
<keyword evidence="4 5" id="KW-0342">GTP-binding</keyword>
<dbReference type="Ensembl" id="ENSMCST00000020601.1">
    <property type="protein sequence ID" value="ENSMCSP00000020085.1"/>
    <property type="gene ID" value="ENSMCSG00000014103.1"/>
</dbReference>
<keyword evidence="8" id="KW-1185">Reference proteome</keyword>
<dbReference type="GO" id="GO:0005737">
    <property type="term" value="C:cytoplasm"/>
    <property type="evidence" value="ECO:0007669"/>
    <property type="project" value="TreeGrafter"/>
</dbReference>
<feature type="compositionally biased region" description="Basic and acidic residues" evidence="6">
    <location>
        <begin position="111"/>
        <end position="120"/>
    </location>
</feature>
<dbReference type="AlphaFoldDB" id="A0A8C5UCR9"/>
<evidence type="ECO:0000256" key="1">
    <source>
        <dbReference type="ARBA" id="ARBA00005290"/>
    </source>
</evidence>
<comment type="function">
    <text evidence="5">Small GTPase required for proper localization of RNA polymerase II and III (RNAPII and RNAPIII). May act at an RNAP assembly step prior to nuclear import.</text>
</comment>
<dbReference type="PANTHER" id="PTHR21231">
    <property type="entry name" value="XPA-BINDING PROTEIN 1-RELATED"/>
    <property type="match status" value="1"/>
</dbReference>
<evidence type="ECO:0000256" key="4">
    <source>
        <dbReference type="ARBA" id="ARBA00023134"/>
    </source>
</evidence>
<dbReference type="Pfam" id="PF03029">
    <property type="entry name" value="ATP_bind_1"/>
    <property type="match status" value="1"/>
</dbReference>
<evidence type="ECO:0000313" key="7">
    <source>
        <dbReference type="Ensembl" id="ENSMCSP00000020085.1"/>
    </source>
</evidence>
<reference evidence="7" key="2">
    <citation type="submission" date="2025-09" db="UniProtKB">
        <authorList>
            <consortium name="Ensembl"/>
        </authorList>
    </citation>
    <scope>IDENTIFICATION</scope>
</reference>
<keyword evidence="3 5" id="KW-0378">Hydrolase</keyword>
<dbReference type="InterPro" id="IPR027417">
    <property type="entry name" value="P-loop_NTPase"/>
</dbReference>